<proteinExistence type="predicted"/>
<comment type="caution">
    <text evidence="2">The sequence shown here is derived from an EMBL/GenBank/DDBJ whole genome shotgun (WGS) entry which is preliminary data.</text>
</comment>
<feature type="region of interest" description="Disordered" evidence="1">
    <location>
        <begin position="35"/>
        <end position="69"/>
    </location>
</feature>
<dbReference type="EMBL" id="JAHRIP010076399">
    <property type="protein sequence ID" value="MEQ2311098.1"/>
    <property type="molecule type" value="Genomic_DNA"/>
</dbReference>
<dbReference type="Proteomes" id="UP001469553">
    <property type="component" value="Unassembled WGS sequence"/>
</dbReference>
<protein>
    <submittedName>
        <fullName evidence="2">Uncharacterized protein</fullName>
    </submittedName>
</protein>
<evidence type="ECO:0000313" key="3">
    <source>
        <dbReference type="Proteomes" id="UP001469553"/>
    </source>
</evidence>
<evidence type="ECO:0000313" key="2">
    <source>
        <dbReference type="EMBL" id="MEQ2311098.1"/>
    </source>
</evidence>
<gene>
    <name evidence="2" type="ORF">AMECASPLE_016146</name>
</gene>
<accession>A0ABV0ZXW4</accession>
<evidence type="ECO:0000256" key="1">
    <source>
        <dbReference type="SAM" id="MobiDB-lite"/>
    </source>
</evidence>
<name>A0ABV0ZXW4_9TELE</name>
<reference evidence="2 3" key="1">
    <citation type="submission" date="2021-06" db="EMBL/GenBank/DDBJ databases">
        <authorList>
            <person name="Palmer J.M."/>
        </authorList>
    </citation>
    <scope>NUCLEOTIDE SEQUENCE [LARGE SCALE GENOMIC DNA]</scope>
    <source>
        <strain evidence="2 3">AS_MEX2019</strain>
        <tissue evidence="2">Muscle</tissue>
    </source>
</reference>
<feature type="compositionally biased region" description="Polar residues" evidence="1">
    <location>
        <begin position="35"/>
        <end position="60"/>
    </location>
</feature>
<organism evidence="2 3">
    <name type="scientific">Ameca splendens</name>
    <dbReference type="NCBI Taxonomy" id="208324"/>
    <lineage>
        <taxon>Eukaryota</taxon>
        <taxon>Metazoa</taxon>
        <taxon>Chordata</taxon>
        <taxon>Craniata</taxon>
        <taxon>Vertebrata</taxon>
        <taxon>Euteleostomi</taxon>
        <taxon>Actinopterygii</taxon>
        <taxon>Neopterygii</taxon>
        <taxon>Teleostei</taxon>
        <taxon>Neoteleostei</taxon>
        <taxon>Acanthomorphata</taxon>
        <taxon>Ovalentaria</taxon>
        <taxon>Atherinomorphae</taxon>
        <taxon>Cyprinodontiformes</taxon>
        <taxon>Goodeidae</taxon>
        <taxon>Ameca</taxon>
    </lineage>
</organism>
<keyword evidence="3" id="KW-1185">Reference proteome</keyword>
<sequence length="69" mass="7563">MMYFFLLKSENICCPLAAKSAPTAGKTVEHLRQHLSSVSQTRVISSHKTPEIPSSSGSRTHTGRPKPQL</sequence>